<evidence type="ECO:0000256" key="6">
    <source>
        <dbReference type="PROSITE-ProRule" id="PRU00339"/>
    </source>
</evidence>
<dbReference type="InterPro" id="IPR003959">
    <property type="entry name" value="ATPase_AAA_core"/>
</dbReference>
<dbReference type="PRINTS" id="PR00830">
    <property type="entry name" value="ENDOLAPTASE"/>
</dbReference>
<feature type="repeat" description="TPR" evidence="6">
    <location>
        <begin position="139"/>
        <end position="172"/>
    </location>
</feature>
<feature type="region of interest" description="Disordered" evidence="8">
    <location>
        <begin position="789"/>
        <end position="815"/>
    </location>
</feature>
<feature type="active site" evidence="7">
    <location>
        <position position="690"/>
    </location>
</feature>
<evidence type="ECO:0000256" key="7">
    <source>
        <dbReference type="PROSITE-ProRule" id="PRU01122"/>
    </source>
</evidence>
<dbReference type="EC" id="3.4.21.53" evidence="7"/>
<keyword evidence="10" id="KW-0614">Plasmid</keyword>
<keyword evidence="6" id="KW-0802">TPR repeat</keyword>
<evidence type="ECO:0000256" key="4">
    <source>
        <dbReference type="ARBA" id="ARBA00022825"/>
    </source>
</evidence>
<dbReference type="GO" id="GO:0006515">
    <property type="term" value="P:protein quality control for misfolded or incompletely synthesized proteins"/>
    <property type="evidence" value="ECO:0007669"/>
    <property type="project" value="TreeGrafter"/>
</dbReference>
<organism evidence="10">
    <name type="scientific">Rickettsia felis</name>
    <name type="common">Rickettsia azadi</name>
    <dbReference type="NCBI Taxonomy" id="42862"/>
    <lineage>
        <taxon>Bacteria</taxon>
        <taxon>Pseudomonadati</taxon>
        <taxon>Pseudomonadota</taxon>
        <taxon>Alphaproteobacteria</taxon>
        <taxon>Rickettsiales</taxon>
        <taxon>Rickettsiaceae</taxon>
        <taxon>Rickettsieae</taxon>
        <taxon>Rickettsia</taxon>
        <taxon>spotted fever group</taxon>
    </lineage>
</organism>
<dbReference type="SUPFAM" id="SSF52540">
    <property type="entry name" value="P-loop containing nucleoside triphosphate hydrolases"/>
    <property type="match status" value="1"/>
</dbReference>
<feature type="active site" evidence="7">
    <location>
        <position position="733"/>
    </location>
</feature>
<dbReference type="InterPro" id="IPR011990">
    <property type="entry name" value="TPR-like_helical_dom_sf"/>
</dbReference>
<evidence type="ECO:0000256" key="3">
    <source>
        <dbReference type="ARBA" id="ARBA00022801"/>
    </source>
</evidence>
<dbReference type="InterPro" id="IPR014721">
    <property type="entry name" value="Ribsml_uS5_D2-typ_fold_subgr"/>
</dbReference>
<dbReference type="Pfam" id="PF00004">
    <property type="entry name" value="AAA"/>
    <property type="match status" value="1"/>
</dbReference>
<dbReference type="SMART" id="SM00028">
    <property type="entry name" value="TPR"/>
    <property type="match status" value="4"/>
</dbReference>
<dbReference type="InterPro" id="IPR054594">
    <property type="entry name" value="Lon_lid"/>
</dbReference>
<dbReference type="Gene3D" id="3.30.230.10">
    <property type="match status" value="1"/>
</dbReference>
<dbReference type="SMART" id="SM00382">
    <property type="entry name" value="AAA"/>
    <property type="match status" value="1"/>
</dbReference>
<evidence type="ECO:0000256" key="5">
    <source>
        <dbReference type="ARBA" id="ARBA00022840"/>
    </source>
</evidence>
<reference evidence="10" key="1">
    <citation type="journal article" date="2010" name="Appl. Environ. Microbiol.">
        <title>Rickettsia felis infection in a common household insect pest, Liposcelis bostrychophila (Psocoptera: Liposcelidae).</title>
        <authorList>
            <person name="Behar A."/>
            <person name="McCormick L.J."/>
            <person name="Perlman S.J."/>
        </authorList>
    </citation>
    <scope>NUCLEOTIDE SEQUENCE</scope>
    <source>
        <plasmid evidence="10">pRF</plasmid>
    </source>
</reference>
<comment type="catalytic activity">
    <reaction evidence="7">
        <text>Hydrolysis of proteins in presence of ATP.</text>
        <dbReference type="EC" id="3.4.21.53"/>
    </reaction>
</comment>
<dbReference type="PROSITE" id="PS50293">
    <property type="entry name" value="TPR_REGION"/>
    <property type="match status" value="2"/>
</dbReference>
<evidence type="ECO:0000256" key="8">
    <source>
        <dbReference type="SAM" id="MobiDB-lite"/>
    </source>
</evidence>
<evidence type="ECO:0000256" key="1">
    <source>
        <dbReference type="ARBA" id="ARBA00022670"/>
    </source>
</evidence>
<feature type="repeat" description="TPR" evidence="6">
    <location>
        <begin position="173"/>
        <end position="206"/>
    </location>
</feature>
<dbReference type="Pfam" id="PF13414">
    <property type="entry name" value="TPR_11"/>
    <property type="match status" value="1"/>
</dbReference>
<dbReference type="InterPro" id="IPR008269">
    <property type="entry name" value="Lon_proteolytic"/>
</dbReference>
<name>D4N341_RICFI</name>
<dbReference type="SUPFAM" id="SSF54211">
    <property type="entry name" value="Ribosomal protein S5 domain 2-like"/>
    <property type="match status" value="1"/>
</dbReference>
<dbReference type="Pfam" id="PF22667">
    <property type="entry name" value="Lon_lid"/>
    <property type="match status" value="1"/>
</dbReference>
<dbReference type="RefSeq" id="WP_011271723.1">
    <property type="nucleotide sequence ID" value="NC_019229.1"/>
</dbReference>
<sequence length="815" mass="92208">MKNVEYQENIAEVEEVKIRRKNMKSYVLALELCNKVMKTDGIDNIPREDHTNLFNFKVYKNGIVALSELLVRTIDEKTKIKDEKLIEGYEPIINLLEKFIRPKNDAEHYFRQGQRLYGNGEYEEALISFEEASNIITRSMYYHHKGKALLKLERAEEAIKAFNRAIELKPDYAEAYNEKGYALASLEKHNDAISCYNKAIALKPDYADAYRCKGDILHNLKRYEEAIKEYNKAIKLDPNFQHALNNKKEALQAIARQASDKDFEVLLSNTPLPSNVGKVAEQKIARLKGSQGSNDGDRSYTEKYLNYLFRLPWGKYDKASIDIIEAEKVLNENQYGLESIKQKIIEALAFMANSQNAKPPILCLVDAPGVGKTSIAKIISKALNRKSVTLSLAGARDEDLIRGCMDFYMGARPGKVLSLLSEVGSSNPVMILDEIDKISQERGALLEGALLQLIDPSQNDSFTDDYFDFGYDMSKVFFIATANSIDNISYPLLHRMEVIDISGYTDNEKVKITQDYIIPKLMKEANVPSNKFTLSNELIRYIIENYTWESGVRDIERKIKELLQKSLLAEARKEQITLNKETIEEYFKHSKYHKQKLQDDEVTIGMINGLAHTARGGDLIKIEASKYKGDGKIKATGKLGEVLKESIDAAMTCLKSSIDSKTKEINDDILKTHDIHIHLPAGATPKNGPSAGITIYTALYSLLSNKKIRQDIAMTGEITLKGRVLEIGGLKEKLTAAVREGIKEVIIPKDNERDLAEIPEEIKQALIIHTVSNTSEILRIVFDTKVSNKNTKQKTPKENMGKVLQFPKQKKDKKN</sequence>
<dbReference type="InterPro" id="IPR027065">
    <property type="entry name" value="Lon_Prtase"/>
</dbReference>
<dbReference type="InterPro" id="IPR019734">
    <property type="entry name" value="TPR_rpt"/>
</dbReference>
<comment type="similarity">
    <text evidence="7">Belongs to the peptidase S16 family.</text>
</comment>
<dbReference type="Gene3D" id="1.10.8.60">
    <property type="match status" value="1"/>
</dbReference>
<keyword evidence="5" id="KW-0067">ATP-binding</keyword>
<dbReference type="GO" id="GO:0004252">
    <property type="term" value="F:serine-type endopeptidase activity"/>
    <property type="evidence" value="ECO:0007669"/>
    <property type="project" value="UniProtKB-UniRule"/>
</dbReference>
<feature type="repeat" description="TPR" evidence="6">
    <location>
        <begin position="207"/>
        <end position="240"/>
    </location>
</feature>
<proteinExistence type="inferred from homology"/>
<dbReference type="Gene3D" id="1.25.40.10">
    <property type="entry name" value="Tetratricopeptide repeat domain"/>
    <property type="match status" value="2"/>
</dbReference>
<keyword evidence="4 7" id="KW-0720">Serine protease</keyword>
<dbReference type="GO" id="GO:0004176">
    <property type="term" value="F:ATP-dependent peptidase activity"/>
    <property type="evidence" value="ECO:0007669"/>
    <property type="project" value="UniProtKB-UniRule"/>
</dbReference>
<keyword evidence="3 7" id="KW-0378">Hydrolase</keyword>
<dbReference type="PANTHER" id="PTHR43718:SF2">
    <property type="entry name" value="LON PROTEASE HOMOLOG, MITOCHONDRIAL"/>
    <property type="match status" value="1"/>
</dbReference>
<dbReference type="InterPro" id="IPR003593">
    <property type="entry name" value="AAA+_ATPase"/>
</dbReference>
<keyword evidence="1 7" id="KW-0645">Protease</keyword>
<dbReference type="EMBL" id="GQ329881">
    <property type="protein sequence ID" value="ADD74124.1"/>
    <property type="molecule type" value="Genomic_DNA"/>
</dbReference>
<protein>
    <recommendedName>
        <fullName evidence="7">endopeptidase La</fullName>
        <ecNumber evidence="7">3.4.21.53</ecNumber>
    </recommendedName>
</protein>
<dbReference type="Pfam" id="PF05362">
    <property type="entry name" value="Lon_C"/>
    <property type="match status" value="1"/>
</dbReference>
<dbReference type="PANTHER" id="PTHR43718">
    <property type="entry name" value="LON PROTEASE"/>
    <property type="match status" value="1"/>
</dbReference>
<evidence type="ECO:0000256" key="2">
    <source>
        <dbReference type="ARBA" id="ARBA00022741"/>
    </source>
</evidence>
<dbReference type="Gene3D" id="3.40.50.300">
    <property type="entry name" value="P-loop containing nucleotide triphosphate hydrolases"/>
    <property type="match status" value="1"/>
</dbReference>
<gene>
    <name evidence="10" type="primary">lon</name>
</gene>
<dbReference type="PROSITE" id="PS51786">
    <property type="entry name" value="LON_PROTEOLYTIC"/>
    <property type="match status" value="1"/>
</dbReference>
<geneLocation type="plasmid" evidence="10">
    <name>pRF</name>
</geneLocation>
<dbReference type="SUPFAM" id="SSF48452">
    <property type="entry name" value="TPR-like"/>
    <property type="match status" value="1"/>
</dbReference>
<dbReference type="MEROPS" id="S16.001"/>
<dbReference type="AlphaFoldDB" id="D4N341"/>
<evidence type="ECO:0000313" key="10">
    <source>
        <dbReference type="EMBL" id="ADD74124.1"/>
    </source>
</evidence>
<accession>D4N341</accession>
<dbReference type="InterPro" id="IPR027417">
    <property type="entry name" value="P-loop_NTPase"/>
</dbReference>
<keyword evidence="2" id="KW-0547">Nucleotide-binding</keyword>
<evidence type="ECO:0000259" key="9">
    <source>
        <dbReference type="PROSITE" id="PS51786"/>
    </source>
</evidence>
<dbReference type="InterPro" id="IPR020568">
    <property type="entry name" value="Ribosomal_Su5_D2-typ_SF"/>
</dbReference>
<dbReference type="GO" id="GO:0016887">
    <property type="term" value="F:ATP hydrolysis activity"/>
    <property type="evidence" value="ECO:0007669"/>
    <property type="project" value="InterPro"/>
</dbReference>
<dbReference type="PROSITE" id="PS50005">
    <property type="entry name" value="TPR"/>
    <property type="match status" value="3"/>
</dbReference>
<dbReference type="GO" id="GO:0005524">
    <property type="term" value="F:ATP binding"/>
    <property type="evidence" value="ECO:0007669"/>
    <property type="project" value="UniProtKB-KW"/>
</dbReference>
<feature type="domain" description="Lon proteolytic" evidence="9">
    <location>
        <begin position="601"/>
        <end position="784"/>
    </location>
</feature>
<dbReference type="Pfam" id="PF13181">
    <property type="entry name" value="TPR_8"/>
    <property type="match status" value="1"/>
</dbReference>